<name>A0A6G4V1D7_9ACTN</name>
<dbReference type="RefSeq" id="WP_165256569.1">
    <property type="nucleotide sequence ID" value="NZ_JAAKZY010000020.1"/>
</dbReference>
<evidence type="ECO:0000256" key="1">
    <source>
        <dbReference type="SAM" id="Phobius"/>
    </source>
</evidence>
<dbReference type="Proteomes" id="UP000472335">
    <property type="component" value="Unassembled WGS sequence"/>
</dbReference>
<dbReference type="EMBL" id="JAAKZY010000020">
    <property type="protein sequence ID" value="NGO07791.1"/>
    <property type="molecule type" value="Genomic_DNA"/>
</dbReference>
<comment type="caution">
    <text evidence="3">The sequence shown here is derived from an EMBL/GenBank/DDBJ whole genome shotgun (WGS) entry which is preliminary data.</text>
</comment>
<evidence type="ECO:0000313" key="3">
    <source>
        <dbReference type="EMBL" id="NGO07791.1"/>
    </source>
</evidence>
<keyword evidence="1" id="KW-1133">Transmembrane helix</keyword>
<dbReference type="InterPro" id="IPR045770">
    <property type="entry name" value="DUF6223"/>
</dbReference>
<protein>
    <recommendedName>
        <fullName evidence="5">Integral membrane protein</fullName>
    </recommendedName>
</protein>
<evidence type="ECO:0000256" key="2">
    <source>
        <dbReference type="SAM" id="SignalP"/>
    </source>
</evidence>
<sequence>MSVRRVLAVAGTALTGVVGLAAPAAANAAVQPVAADAYTMTGGRLVGTVAALVALAGVVVGGLALARPAGRTGNGNGKRRVIVALVAGLTGMVIGALNLAVADGGPGTGNGVVGGAAALVLGLIAMVIGGLALARSRRTGRPAGRPEYERASG</sequence>
<feature type="chain" id="PRO_5026108402" description="Integral membrane protein" evidence="2">
    <location>
        <begin position="29"/>
        <end position="153"/>
    </location>
</feature>
<feature type="transmembrane region" description="Helical" evidence="1">
    <location>
        <begin position="45"/>
        <end position="69"/>
    </location>
</feature>
<feature type="signal peptide" evidence="2">
    <location>
        <begin position="1"/>
        <end position="28"/>
    </location>
</feature>
<keyword evidence="1" id="KW-0812">Transmembrane</keyword>
<keyword evidence="2" id="KW-0732">Signal</keyword>
<evidence type="ECO:0000313" key="4">
    <source>
        <dbReference type="Proteomes" id="UP000472335"/>
    </source>
</evidence>
<reference evidence="3 4" key="1">
    <citation type="submission" date="2020-02" db="EMBL/GenBank/DDBJ databases">
        <title>Whole-genome analyses of novel actinobacteria.</title>
        <authorList>
            <person name="Sahin N."/>
            <person name="Gencbay T."/>
        </authorList>
    </citation>
    <scope>NUCLEOTIDE SEQUENCE [LARGE SCALE GENOMIC DNA]</scope>
    <source>
        <strain evidence="3 4">HC44</strain>
    </source>
</reference>
<keyword evidence="4" id="KW-1185">Reference proteome</keyword>
<proteinExistence type="predicted"/>
<feature type="transmembrane region" description="Helical" evidence="1">
    <location>
        <begin position="81"/>
        <end position="101"/>
    </location>
</feature>
<gene>
    <name evidence="3" type="ORF">G5C60_09005</name>
</gene>
<accession>A0A6G4V1D7</accession>
<dbReference type="Pfam" id="PF19733">
    <property type="entry name" value="DUF6223"/>
    <property type="match status" value="1"/>
</dbReference>
<organism evidence="3 4">
    <name type="scientific">Streptomyces scabichelini</name>
    <dbReference type="NCBI Taxonomy" id="2711217"/>
    <lineage>
        <taxon>Bacteria</taxon>
        <taxon>Bacillati</taxon>
        <taxon>Actinomycetota</taxon>
        <taxon>Actinomycetes</taxon>
        <taxon>Kitasatosporales</taxon>
        <taxon>Streptomycetaceae</taxon>
        <taxon>Streptomyces</taxon>
    </lineage>
</organism>
<dbReference type="AlphaFoldDB" id="A0A6G4V1D7"/>
<keyword evidence="1" id="KW-0472">Membrane</keyword>
<feature type="transmembrane region" description="Helical" evidence="1">
    <location>
        <begin position="113"/>
        <end position="134"/>
    </location>
</feature>
<evidence type="ECO:0008006" key="5">
    <source>
        <dbReference type="Google" id="ProtNLM"/>
    </source>
</evidence>